<keyword evidence="3" id="KW-1185">Reference proteome</keyword>
<feature type="transmembrane region" description="Helical" evidence="1">
    <location>
        <begin position="12"/>
        <end position="31"/>
    </location>
</feature>
<dbReference type="AlphaFoldDB" id="A0A7D5R7U0"/>
<evidence type="ECO:0000256" key="1">
    <source>
        <dbReference type="SAM" id="Phobius"/>
    </source>
</evidence>
<dbReference type="GeneID" id="56059356"/>
<keyword evidence="1" id="KW-1133">Transmembrane helix</keyword>
<proteinExistence type="predicted"/>
<gene>
    <name evidence="2" type="ORF">C5F47_04940</name>
</gene>
<dbReference type="OrthoDB" id="10600at2157"/>
<organism evidence="2 3">
    <name type="scientific">Nitrosopumilus cobalaminigenes</name>
    <dbReference type="NCBI Taxonomy" id="1470066"/>
    <lineage>
        <taxon>Archaea</taxon>
        <taxon>Nitrososphaerota</taxon>
        <taxon>Nitrososphaeria</taxon>
        <taxon>Nitrosopumilales</taxon>
        <taxon>Nitrosopumilaceae</taxon>
        <taxon>Nitrosopumilus</taxon>
    </lineage>
</organism>
<dbReference type="RefSeq" id="WP_179360033.1">
    <property type="nucleotide sequence ID" value="NZ_CP026993.1"/>
</dbReference>
<accession>A0A7D5R7U0</accession>
<name>A0A7D5R7U0_9ARCH</name>
<sequence>MSRPEKQRSNVWFLLPIFFGVIGGIIAFFIIRQDDPRKARNCLYLGIAFMIMGIILNVFMIATVPGLDSGFNVNI</sequence>
<evidence type="ECO:0000313" key="2">
    <source>
        <dbReference type="EMBL" id="QLH02941.1"/>
    </source>
</evidence>
<dbReference type="KEGG" id="ncl:C5F47_04940"/>
<protein>
    <submittedName>
        <fullName evidence="2">Uncharacterized protein</fullName>
    </submittedName>
</protein>
<keyword evidence="1" id="KW-0812">Transmembrane</keyword>
<keyword evidence="1" id="KW-0472">Membrane</keyword>
<reference evidence="2 3" key="1">
    <citation type="submission" date="2018-02" db="EMBL/GenBank/DDBJ databases">
        <title>Complete genome of Nitrosopumilus cobalaminigenes HCA1.</title>
        <authorList>
            <person name="Qin W."/>
            <person name="Zheng Y."/>
            <person name="Stahl D.A."/>
        </authorList>
    </citation>
    <scope>NUCLEOTIDE SEQUENCE [LARGE SCALE GENOMIC DNA]</scope>
    <source>
        <strain evidence="2 3">HCA1</strain>
    </source>
</reference>
<dbReference type="EMBL" id="CP026993">
    <property type="protein sequence ID" value="QLH02941.1"/>
    <property type="molecule type" value="Genomic_DNA"/>
</dbReference>
<evidence type="ECO:0000313" key="3">
    <source>
        <dbReference type="Proteomes" id="UP000509771"/>
    </source>
</evidence>
<dbReference type="Proteomes" id="UP000509771">
    <property type="component" value="Chromosome"/>
</dbReference>
<feature type="transmembrane region" description="Helical" evidence="1">
    <location>
        <begin position="43"/>
        <end position="64"/>
    </location>
</feature>